<keyword evidence="2" id="KW-1185">Reference proteome</keyword>
<reference evidence="1 2" key="1">
    <citation type="submission" date="2020-07" db="EMBL/GenBank/DDBJ databases">
        <title>Draft whole-genome sequence of Heliobacterium chlorum DSM 3682, type strain.</title>
        <authorList>
            <person name="Kyndt J.A."/>
            <person name="Meyer T.E."/>
            <person name="Imhoff J.F."/>
        </authorList>
    </citation>
    <scope>NUCLEOTIDE SEQUENCE [LARGE SCALE GENOMIC DNA]</scope>
    <source>
        <strain evidence="1 2">DSM 3682</strain>
    </source>
</reference>
<evidence type="ECO:0000313" key="1">
    <source>
        <dbReference type="EMBL" id="MBC9783527.1"/>
    </source>
</evidence>
<name>A0ABR7SYB6_HELCL</name>
<accession>A0ABR7SYB6</accession>
<comment type="caution">
    <text evidence="1">The sequence shown here is derived from an EMBL/GenBank/DDBJ whole genome shotgun (WGS) entry which is preliminary data.</text>
</comment>
<proteinExistence type="predicted"/>
<dbReference type="RefSeq" id="WP_188038685.1">
    <property type="nucleotide sequence ID" value="NZ_JACVHF010000002.1"/>
</dbReference>
<evidence type="ECO:0000313" key="2">
    <source>
        <dbReference type="Proteomes" id="UP000617402"/>
    </source>
</evidence>
<organism evidence="1 2">
    <name type="scientific">Heliobacterium chlorum</name>
    <dbReference type="NCBI Taxonomy" id="2698"/>
    <lineage>
        <taxon>Bacteria</taxon>
        <taxon>Bacillati</taxon>
        <taxon>Bacillota</taxon>
        <taxon>Clostridia</taxon>
        <taxon>Eubacteriales</taxon>
        <taxon>Heliobacteriaceae</taxon>
        <taxon>Heliobacterium</taxon>
    </lineage>
</organism>
<gene>
    <name evidence="1" type="ORF">H1S01_03245</name>
</gene>
<sequence length="80" mass="8816">MDHHMHSDELDRIDDELDKIDFDPDKLNPLEQLGMYLLGQISIGKLSELWKCGAVGSGEIITAVVEGGVKDYMPDTGGEL</sequence>
<dbReference type="EMBL" id="JACVHF010000002">
    <property type="protein sequence ID" value="MBC9783527.1"/>
    <property type="molecule type" value="Genomic_DNA"/>
</dbReference>
<protein>
    <submittedName>
        <fullName evidence="1">Uncharacterized protein</fullName>
    </submittedName>
</protein>
<dbReference type="Proteomes" id="UP000617402">
    <property type="component" value="Unassembled WGS sequence"/>
</dbReference>